<evidence type="ECO:0000313" key="3">
    <source>
        <dbReference type="EMBL" id="AZQ41956.1"/>
    </source>
</evidence>
<accession>A0A3Q9EYM3</accession>
<dbReference type="InterPro" id="IPR003488">
    <property type="entry name" value="DprA"/>
</dbReference>
<proteinExistence type="inferred from homology"/>
<dbReference type="Pfam" id="PF02481">
    <property type="entry name" value="DNA_processg_A"/>
    <property type="match status" value="1"/>
</dbReference>
<dbReference type="PANTHER" id="PTHR43022">
    <property type="entry name" value="PROTEIN SMF"/>
    <property type="match status" value="1"/>
</dbReference>
<sequence>MFKIDNKIKQEALNFSTLQNCLKMTESKFEPIFDSFVKEYIGKESVSIIDELELYCSYFKINRERLNHEYIVAYNQFTKLKETDEIIKRGTSDYPEMLESTEKSPKFLYIRGRKSLLYELRKVSLVGSRNATEKAKYDTARLAQKLGKNGITVISGLAKGIDVSAHKAVLDLSLNTIAVIGTHLNQYYPAENKEVQLEIEKKGLVVSQFSPASKTQRWFFPMRNRVMSALSLATIVMEAGETSGSLIQADYALKQGRLVLLPESALENENIAWPRKFVNKGAKVMHNPSDALRILAESSLFQGELELEQEFEEDLPLLDFSLDIISGEGRDRLA</sequence>
<dbReference type="InterPro" id="IPR057666">
    <property type="entry name" value="DrpA_SLOG"/>
</dbReference>
<dbReference type="Gene3D" id="3.40.50.450">
    <property type="match status" value="1"/>
</dbReference>
<dbReference type="RefSeq" id="WP_126467178.1">
    <property type="nucleotide sequence ID" value="NZ_CP034543.1"/>
</dbReference>
<organism evidence="3 4">
    <name type="scientific">Streptococcus periodonticum</name>
    <dbReference type="NCBI Taxonomy" id="2490633"/>
    <lineage>
        <taxon>Bacteria</taxon>
        <taxon>Bacillati</taxon>
        <taxon>Bacillota</taxon>
        <taxon>Bacilli</taxon>
        <taxon>Lactobacillales</taxon>
        <taxon>Streptococcaceae</taxon>
        <taxon>Streptococcus</taxon>
    </lineage>
</organism>
<dbReference type="Proteomes" id="UP000272924">
    <property type="component" value="Chromosome"/>
</dbReference>
<gene>
    <name evidence="3" type="primary">dprA</name>
    <name evidence="3" type="ORF">EHW89_05585</name>
</gene>
<dbReference type="KEGG" id="spei:EHW89_05585"/>
<dbReference type="AlphaFoldDB" id="A0A3Q9EYM3"/>
<dbReference type="SUPFAM" id="SSF102405">
    <property type="entry name" value="MCP/YpsA-like"/>
    <property type="match status" value="1"/>
</dbReference>
<protein>
    <submittedName>
        <fullName evidence="3">DNA-protecting protein DprA</fullName>
    </submittedName>
</protein>
<keyword evidence="4" id="KW-1185">Reference proteome</keyword>
<dbReference type="EMBL" id="CP034543">
    <property type="protein sequence ID" value="AZQ41956.1"/>
    <property type="molecule type" value="Genomic_DNA"/>
</dbReference>
<reference evidence="4" key="1">
    <citation type="submission" date="2018-12" db="EMBL/GenBank/DDBJ databases">
        <title>Genome sequencing of Streptococcus sp. KCOM 2412 (= ChDC F135).</title>
        <authorList>
            <person name="Kook J.-K."/>
            <person name="Park S.-N."/>
            <person name="Lim Y.K."/>
        </authorList>
    </citation>
    <scope>NUCLEOTIDE SEQUENCE [LARGE SCALE GENOMIC DNA]</scope>
    <source>
        <strain evidence="4">KCOM 2412</strain>
    </source>
</reference>
<evidence type="ECO:0000256" key="1">
    <source>
        <dbReference type="ARBA" id="ARBA00006525"/>
    </source>
</evidence>
<name>A0A3Q9EYM3_9STRE</name>
<dbReference type="PANTHER" id="PTHR43022:SF1">
    <property type="entry name" value="PROTEIN SMF"/>
    <property type="match status" value="1"/>
</dbReference>
<dbReference type="NCBIfam" id="TIGR00732">
    <property type="entry name" value="dprA"/>
    <property type="match status" value="1"/>
</dbReference>
<comment type="similarity">
    <text evidence="1">Belongs to the DprA/Smf family.</text>
</comment>
<evidence type="ECO:0000259" key="2">
    <source>
        <dbReference type="Pfam" id="PF02481"/>
    </source>
</evidence>
<evidence type="ECO:0000313" key="4">
    <source>
        <dbReference type="Proteomes" id="UP000272924"/>
    </source>
</evidence>
<dbReference type="GO" id="GO:0009294">
    <property type="term" value="P:DNA-mediated transformation"/>
    <property type="evidence" value="ECO:0007669"/>
    <property type="project" value="InterPro"/>
</dbReference>
<feature type="domain" description="Smf/DprA SLOG" evidence="2">
    <location>
        <begin position="87"/>
        <end position="293"/>
    </location>
</feature>